<dbReference type="AlphaFoldDB" id="A0A831K9I7"/>
<comment type="caution">
    <text evidence="1">The sequence shown here is derived from an EMBL/GenBank/DDBJ whole genome shotgun (WGS) entry which is preliminary data.</text>
</comment>
<dbReference type="EMBL" id="DRCV01000213">
    <property type="protein sequence ID" value="HDK38330.1"/>
    <property type="molecule type" value="Genomic_DNA"/>
</dbReference>
<protein>
    <submittedName>
        <fullName evidence="1">Outer membrane protein assembly factor BamC</fullName>
    </submittedName>
</protein>
<name>A0A831K9I7_9GAMM</name>
<reference evidence="1" key="1">
    <citation type="journal article" date="2020" name="mSystems">
        <title>Genome- and Community-Level Interaction Insights into Carbon Utilization and Element Cycling Functions of Hydrothermarchaeota in Hydrothermal Sediment.</title>
        <authorList>
            <person name="Zhou Z."/>
            <person name="Liu Y."/>
            <person name="Xu W."/>
            <person name="Pan J."/>
            <person name="Luo Z.H."/>
            <person name="Li M."/>
        </authorList>
    </citation>
    <scope>NUCLEOTIDE SEQUENCE [LARGE SCALE GENOMIC DNA]</scope>
    <source>
        <strain evidence="1">HyVt-26</strain>
    </source>
</reference>
<organism evidence="1">
    <name type="scientific">Thiolapillus brandeum</name>
    <dbReference type="NCBI Taxonomy" id="1076588"/>
    <lineage>
        <taxon>Bacteria</taxon>
        <taxon>Pseudomonadati</taxon>
        <taxon>Pseudomonadota</taxon>
        <taxon>Gammaproteobacteria</taxon>
        <taxon>Chromatiales</taxon>
        <taxon>Sedimenticolaceae</taxon>
        <taxon>Thiolapillus</taxon>
    </lineage>
</organism>
<evidence type="ECO:0000313" key="1">
    <source>
        <dbReference type="EMBL" id="HDK38330.1"/>
    </source>
</evidence>
<gene>
    <name evidence="1" type="primary">bamC</name>
    <name evidence="1" type="ORF">ENG92_04870</name>
</gene>
<accession>A0A831K9I7</accession>
<proteinExistence type="predicted"/>
<sequence>MAICCDGRENKSMNVSIKRFFILVLPLFVLGGCGSAGLDNVLPDKYVDYKREATADKHLEVPPDLTSGRIENRIPGLQGGTTTYSEYEGVRQGMTGTGLRAANLEVLPENPDIKVVREGSDRWLVINAPTDAVWDKVVAFWQENGILLDQQDPTIGVMET</sequence>
<dbReference type="Proteomes" id="UP000885822">
    <property type="component" value="Unassembled WGS sequence"/>
</dbReference>
<feature type="non-terminal residue" evidence="1">
    <location>
        <position position="160"/>
    </location>
</feature>